<reference evidence="1 2" key="1">
    <citation type="submission" date="2020-08" db="EMBL/GenBank/DDBJ databases">
        <title>Genomic Encyclopedia of Type Strains, Phase IV (KMG-IV): sequencing the most valuable type-strain genomes for metagenomic binning, comparative biology and taxonomic classification.</title>
        <authorList>
            <person name="Goeker M."/>
        </authorList>
    </citation>
    <scope>NUCLEOTIDE SEQUENCE [LARGE SCALE GENOMIC DNA]</scope>
    <source>
        <strain evidence="1 2">DSM 12706</strain>
    </source>
</reference>
<dbReference type="EMBL" id="JACHIH010000003">
    <property type="protein sequence ID" value="MBB5046158.1"/>
    <property type="molecule type" value="Genomic_DNA"/>
</dbReference>
<sequence length="126" mass="14352">MKTFWMEAELGNANIKTLVQSDKLDGLIAWWEEALTKQSEPDHRQASRNVVVEALKKNLHHTDEKVAEMVCGALLWLTATGPIGTTIMPFMRRGDMTIRYEITQITETGYNFCTKFDEKTDAALML</sequence>
<accession>A0A7W8DXR2</accession>
<organism evidence="1 2">
    <name type="scientific">Rhodopseudomonas rhenobacensis</name>
    <dbReference type="NCBI Taxonomy" id="87461"/>
    <lineage>
        <taxon>Bacteria</taxon>
        <taxon>Pseudomonadati</taxon>
        <taxon>Pseudomonadota</taxon>
        <taxon>Alphaproteobacteria</taxon>
        <taxon>Hyphomicrobiales</taxon>
        <taxon>Nitrobacteraceae</taxon>
        <taxon>Rhodopseudomonas</taxon>
    </lineage>
</organism>
<keyword evidence="2" id="KW-1185">Reference proteome</keyword>
<dbReference type="AlphaFoldDB" id="A0A7W8DXR2"/>
<gene>
    <name evidence="1" type="ORF">HNR60_000900</name>
</gene>
<dbReference type="RefSeq" id="WP_184254731.1">
    <property type="nucleotide sequence ID" value="NZ_JACHIH010000003.1"/>
</dbReference>
<comment type="caution">
    <text evidence="1">The sequence shown here is derived from an EMBL/GenBank/DDBJ whole genome shotgun (WGS) entry which is preliminary data.</text>
</comment>
<protein>
    <submittedName>
        <fullName evidence="1">Uncharacterized protein</fullName>
    </submittedName>
</protein>
<dbReference type="Proteomes" id="UP000542353">
    <property type="component" value="Unassembled WGS sequence"/>
</dbReference>
<evidence type="ECO:0000313" key="2">
    <source>
        <dbReference type="Proteomes" id="UP000542353"/>
    </source>
</evidence>
<name>A0A7W8DXR2_9BRAD</name>
<proteinExistence type="predicted"/>
<evidence type="ECO:0000313" key="1">
    <source>
        <dbReference type="EMBL" id="MBB5046158.1"/>
    </source>
</evidence>